<evidence type="ECO:0000259" key="1">
    <source>
        <dbReference type="PROSITE" id="PS50191"/>
    </source>
</evidence>
<dbReference type="Proteomes" id="UP000827092">
    <property type="component" value="Unassembled WGS sequence"/>
</dbReference>
<sequence length="294" mass="34958">MDNKNCFKMPIENDLETYPFEMDHLPDYFKEKCTAELKENLIARTEGLKELKELVKSHKLLRDINFVDDFLVQYLRNRKYDVHKAFQHVITYVNYVNNYSYMFKRVDVDKYYSIPYELFFTPLPNRCQDGCTIIYYEFGKWDPELCPVEEFKPLSTALYCQAIRDPMTQINGYKIIFDFTDTTFKQFKCFTPQNLYLYYKGVLDALPGRMKQIILIDNSFLSKIAFTIFVGFATEKVKQRIVVKKYSKELVDILPASCLPVHCGGTLKEYYMKEWWSKAAESMDKPTYSQPNYY</sequence>
<dbReference type="InterPro" id="IPR036273">
    <property type="entry name" value="CRAL/TRIO_N_dom_sf"/>
</dbReference>
<dbReference type="Pfam" id="PF00650">
    <property type="entry name" value="CRAL_TRIO"/>
    <property type="match status" value="1"/>
</dbReference>
<dbReference type="Gene3D" id="1.10.8.20">
    <property type="entry name" value="N-terminal domain of phosphatidylinositol transfer protein sec14p"/>
    <property type="match status" value="1"/>
</dbReference>
<dbReference type="Gene3D" id="3.40.525.10">
    <property type="entry name" value="CRAL-TRIO lipid binding domain"/>
    <property type="match status" value="1"/>
</dbReference>
<dbReference type="SUPFAM" id="SSF52087">
    <property type="entry name" value="CRAL/TRIO domain"/>
    <property type="match status" value="1"/>
</dbReference>
<reference evidence="2 3" key="1">
    <citation type="journal article" date="2022" name="Nat. Ecol. Evol.">
        <title>A masculinizing supergene underlies an exaggerated male reproductive morph in a spider.</title>
        <authorList>
            <person name="Hendrickx F."/>
            <person name="De Corte Z."/>
            <person name="Sonet G."/>
            <person name="Van Belleghem S.M."/>
            <person name="Kostlbacher S."/>
            <person name="Vangestel C."/>
        </authorList>
    </citation>
    <scope>NUCLEOTIDE SEQUENCE [LARGE SCALE GENOMIC DNA]</scope>
    <source>
        <strain evidence="2">W744_W776</strain>
    </source>
</reference>
<accession>A0AAV6U2J8</accession>
<comment type="caution">
    <text evidence="2">The sequence shown here is derived from an EMBL/GenBank/DDBJ whole genome shotgun (WGS) entry which is preliminary data.</text>
</comment>
<dbReference type="PRINTS" id="PR00180">
    <property type="entry name" value="CRETINALDHBP"/>
</dbReference>
<dbReference type="SMART" id="SM00516">
    <property type="entry name" value="SEC14"/>
    <property type="match status" value="1"/>
</dbReference>
<dbReference type="GO" id="GO:0016020">
    <property type="term" value="C:membrane"/>
    <property type="evidence" value="ECO:0007669"/>
    <property type="project" value="TreeGrafter"/>
</dbReference>
<dbReference type="CDD" id="cd00170">
    <property type="entry name" value="SEC14"/>
    <property type="match status" value="1"/>
</dbReference>
<proteinExistence type="predicted"/>
<dbReference type="GO" id="GO:1902936">
    <property type="term" value="F:phosphatidylinositol bisphosphate binding"/>
    <property type="evidence" value="ECO:0007669"/>
    <property type="project" value="TreeGrafter"/>
</dbReference>
<dbReference type="SUPFAM" id="SSF46938">
    <property type="entry name" value="CRAL/TRIO N-terminal domain"/>
    <property type="match status" value="1"/>
</dbReference>
<dbReference type="PROSITE" id="PS50191">
    <property type="entry name" value="CRAL_TRIO"/>
    <property type="match status" value="1"/>
</dbReference>
<evidence type="ECO:0000313" key="3">
    <source>
        <dbReference type="Proteomes" id="UP000827092"/>
    </source>
</evidence>
<dbReference type="InterPro" id="IPR001251">
    <property type="entry name" value="CRAL-TRIO_dom"/>
</dbReference>
<keyword evidence="3" id="KW-1185">Reference proteome</keyword>
<dbReference type="PANTHER" id="PTHR10174">
    <property type="entry name" value="ALPHA-TOCOPHEROL TRANSFER PROTEIN-RELATED"/>
    <property type="match status" value="1"/>
</dbReference>
<organism evidence="2 3">
    <name type="scientific">Oedothorax gibbosus</name>
    <dbReference type="NCBI Taxonomy" id="931172"/>
    <lineage>
        <taxon>Eukaryota</taxon>
        <taxon>Metazoa</taxon>
        <taxon>Ecdysozoa</taxon>
        <taxon>Arthropoda</taxon>
        <taxon>Chelicerata</taxon>
        <taxon>Arachnida</taxon>
        <taxon>Araneae</taxon>
        <taxon>Araneomorphae</taxon>
        <taxon>Entelegynae</taxon>
        <taxon>Araneoidea</taxon>
        <taxon>Linyphiidae</taxon>
        <taxon>Erigoninae</taxon>
        <taxon>Oedothorax</taxon>
    </lineage>
</organism>
<dbReference type="Gene3D" id="1.20.5.1200">
    <property type="entry name" value="Alpha-tocopherol transfer"/>
    <property type="match status" value="1"/>
</dbReference>
<feature type="domain" description="CRAL-TRIO" evidence="1">
    <location>
        <begin position="104"/>
        <end position="271"/>
    </location>
</feature>
<dbReference type="EMBL" id="JAFNEN010000672">
    <property type="protein sequence ID" value="KAG8178732.1"/>
    <property type="molecule type" value="Genomic_DNA"/>
</dbReference>
<protein>
    <recommendedName>
        <fullName evidence="1">CRAL-TRIO domain-containing protein</fullName>
    </recommendedName>
</protein>
<dbReference type="AlphaFoldDB" id="A0AAV6U2J8"/>
<evidence type="ECO:0000313" key="2">
    <source>
        <dbReference type="EMBL" id="KAG8178732.1"/>
    </source>
</evidence>
<gene>
    <name evidence="2" type="ORF">JTE90_025460</name>
</gene>
<dbReference type="InterPro" id="IPR036865">
    <property type="entry name" value="CRAL-TRIO_dom_sf"/>
</dbReference>
<name>A0AAV6U2J8_9ARAC</name>
<dbReference type="PANTHER" id="PTHR10174:SF208">
    <property type="entry name" value="CRAL-TRIO DOMAIN-CONTAINING PROTEIN DDB_G0278031"/>
    <property type="match status" value="1"/>
</dbReference>